<evidence type="ECO:0000256" key="2">
    <source>
        <dbReference type="SAM" id="MobiDB-lite"/>
    </source>
</evidence>
<feature type="domain" description="RNA helicase aquarius N-terminal" evidence="5">
    <location>
        <begin position="104"/>
        <end position="496"/>
    </location>
</feature>
<dbReference type="GO" id="GO:0003729">
    <property type="term" value="F:mRNA binding"/>
    <property type="evidence" value="ECO:0007669"/>
    <property type="project" value="TreeGrafter"/>
</dbReference>
<feature type="compositionally biased region" description="Acidic residues" evidence="2">
    <location>
        <begin position="1481"/>
        <end position="1490"/>
    </location>
</feature>
<dbReference type="Pfam" id="PF16399">
    <property type="entry name" value="Aquarius_N_1st"/>
    <property type="match status" value="1"/>
</dbReference>
<dbReference type="EMBL" id="LIAE01006685">
    <property type="protein sequence ID" value="PAV86276.1"/>
    <property type="molecule type" value="Genomic_DNA"/>
</dbReference>
<dbReference type="OrthoDB" id="1879at2759"/>
<evidence type="ECO:0000313" key="9">
    <source>
        <dbReference type="Proteomes" id="UP000218231"/>
    </source>
</evidence>
<dbReference type="GO" id="GO:0000398">
    <property type="term" value="P:mRNA splicing, via spliceosome"/>
    <property type="evidence" value="ECO:0007669"/>
    <property type="project" value="InterPro"/>
</dbReference>
<feature type="domain" description="DNA2/NAM7 helicase helicase" evidence="3">
    <location>
        <begin position="877"/>
        <end position="1174"/>
    </location>
</feature>
<dbReference type="InterPro" id="IPR048967">
    <property type="entry name" value="Aquarius_insert"/>
</dbReference>
<dbReference type="InterPro" id="IPR041679">
    <property type="entry name" value="DNA2/NAM7-like_C"/>
</dbReference>
<evidence type="ECO:0000259" key="3">
    <source>
        <dbReference type="Pfam" id="PF13086"/>
    </source>
</evidence>
<evidence type="ECO:0000259" key="5">
    <source>
        <dbReference type="Pfam" id="PF16399"/>
    </source>
</evidence>
<dbReference type="Pfam" id="PF13086">
    <property type="entry name" value="AAA_11"/>
    <property type="match status" value="1"/>
</dbReference>
<evidence type="ECO:0000259" key="6">
    <source>
        <dbReference type="Pfam" id="PF21143"/>
    </source>
</evidence>
<dbReference type="STRING" id="2018661.A0A2A2LJ31"/>
<evidence type="ECO:0008006" key="10">
    <source>
        <dbReference type="Google" id="ProtNLM"/>
    </source>
</evidence>
<gene>
    <name evidence="8" type="ORF">WR25_10679</name>
</gene>
<dbReference type="InterPro" id="IPR027417">
    <property type="entry name" value="P-loop_NTPase"/>
</dbReference>
<proteinExistence type="inferred from homology"/>
<comment type="subcellular location">
    <subcellularLocation>
        <location evidence="1">Nucleus</location>
    </subcellularLocation>
</comment>
<feature type="domain" description="DNA2/NAM7 helicase-like C-terminal" evidence="4">
    <location>
        <begin position="1183"/>
        <end position="1348"/>
    </location>
</feature>
<dbReference type="PIRSF" id="PIRSF038901">
    <property type="entry name" value="AQR_cwf11"/>
    <property type="match status" value="1"/>
</dbReference>
<keyword evidence="9" id="KW-1185">Reference proteome</keyword>
<dbReference type="InterPro" id="IPR045055">
    <property type="entry name" value="DNA2/NAM7-like"/>
</dbReference>
<dbReference type="PANTHER" id="PTHR10887:SF5">
    <property type="entry name" value="RNA HELICASE AQUARIUS"/>
    <property type="match status" value="1"/>
</dbReference>
<dbReference type="Pfam" id="PF13087">
    <property type="entry name" value="AAA_12"/>
    <property type="match status" value="1"/>
</dbReference>
<dbReference type="Pfam" id="PF21144">
    <property type="entry name" value="Aquarius_N_3rd"/>
    <property type="match status" value="1"/>
</dbReference>
<evidence type="ECO:0000256" key="1">
    <source>
        <dbReference type="PIRNR" id="PIRNR038901"/>
    </source>
</evidence>
<dbReference type="SUPFAM" id="SSF52540">
    <property type="entry name" value="P-loop containing nucleoside triphosphate hydrolases"/>
    <property type="match status" value="1"/>
</dbReference>
<accession>A0A2A2LJ31</accession>
<reference evidence="8 9" key="1">
    <citation type="journal article" date="2017" name="Curr. Biol.">
        <title>Genome architecture and evolution of a unichromosomal asexual nematode.</title>
        <authorList>
            <person name="Fradin H."/>
            <person name="Zegar C."/>
            <person name="Gutwein M."/>
            <person name="Lucas J."/>
            <person name="Kovtun M."/>
            <person name="Corcoran D."/>
            <person name="Baugh L.R."/>
            <person name="Kiontke K."/>
            <person name="Gunsalus K."/>
            <person name="Fitch D.H."/>
            <person name="Piano F."/>
        </authorList>
    </citation>
    <scope>NUCLEOTIDE SEQUENCE [LARGE SCALE GENOMIC DNA]</scope>
    <source>
        <strain evidence="8">PF1309</strain>
    </source>
</reference>
<dbReference type="CDD" id="cd18808">
    <property type="entry name" value="SF1_C_Upf1"/>
    <property type="match status" value="1"/>
</dbReference>
<keyword evidence="1" id="KW-0539">Nucleus</keyword>
<dbReference type="InterPro" id="IPR047187">
    <property type="entry name" value="SF1_C_Upf1"/>
</dbReference>
<comment type="caution">
    <text evidence="8">The sequence shown here is derived from an EMBL/GenBank/DDBJ whole genome shotgun (WGS) entry which is preliminary data.</text>
</comment>
<comment type="similarity">
    <text evidence="1">Belongs to the CWF11 family.</text>
</comment>
<evidence type="ECO:0000313" key="8">
    <source>
        <dbReference type="EMBL" id="PAV86276.1"/>
    </source>
</evidence>
<dbReference type="InterPro" id="IPR032174">
    <property type="entry name" value="Aquarius_N"/>
</dbReference>
<dbReference type="GO" id="GO:0071013">
    <property type="term" value="C:catalytic step 2 spliceosome"/>
    <property type="evidence" value="ECO:0007669"/>
    <property type="project" value="TreeGrafter"/>
</dbReference>
<dbReference type="FunFam" id="3.40.50.300:FF:002863">
    <property type="entry name" value="Pre-mRNA-splicing factor cwf11"/>
    <property type="match status" value="1"/>
</dbReference>
<sequence length="1504" mass="174184">MMLLMGMWMSLTKNPMKPMIAKPIAVANAIFWLGATFDEPHGVLGELASGLDDGLELVHCRIVEESLEDCQIRKIQEIKMGVKKPTATGGAGAVTIEAMQKDTITEVAAKYWAPFTENHSPFDAKLIDTIYKVEMLDTHFNPKKIVMLEFSQYLECYLWPHYSPKASIPHVMSILIMVNEKFRERIDAWSCILKSPALFEDFISRVLRLALDEADQLSSVEQCGLMTFLVNCFNSVEVEAVRKQMSKLTHMSIWANLLPSQREDIFAANKRLRKLWTNLEAKIAKQDKEDGGKSKFERTFLWNLIGKFKRVLQNVEDESKDVNVDDIHYCEKFLELVIDLEVLLPTRRFFNALLHASHLVTHCVLSTLISTEAGSLFCQLVDMLKFYAHFEVDEITGEQLTHKEVSDRHYDQVVKLQKAAFKYFKDTMKDFYLLNVGGVDTRKSLTKLFKGMKLEEVYRFAEYLHLVSPLKEDEKIDKVYTSQFLVETIIFKCERRLDQLQQLNEMPLYPTEKIIWDENVVPYENYTGEGVLALNKLNLQFLTFHDYLLRNFNLFQLESTYEIRQDIEDVLFRMKPWHHETKDELVWGGWSKMALLVDQFQIVEVAKPRVGEKSPASVRGELTVNVGRRMDVRTEWEALRKHDVLFLVTCRSEAPMGTRFNPRMPFKDQIRIDYIRGCEIEGMLDSSDHLIEEYEAYEKKTNLQGDVRKYRVWLDPNQYRMDMESRAEKGTDDVYYTFNVVIRRDPKTNNFKAVLETIRQLLNTECVVPDWLTDVVLGYGEPDSAHYSKMNDVEEICDFNDTFLDLQHLKDSFPAYKIECSAADEETLPPFQLQFKDLDRRPNVTVEKAIVVTPKKRSRRTPYDIKVNTNAIKFTPAQIEAIKSGMQPGLTMVVGPPGTGKTDVAVQIISNIYHNWPNQRTLIVTHSNQALNQLFEKIIALDVDERHLLRMGHGEEGLETEKDFSRYGRVNYVLKERLRLLNEVGRLQYSLNVPGDVAYTCENAGHFFRFTICKYWDDFKEATKQWKQSPDGLIRDSFPFTAFFADINSLFSGNNAEDMKTARACWTHIKHLFDQLEEFRAFELLRGGKDRTEYLLVKEAKIIAMTCTHAALRRADLVKLGFRYDNIIMEEAAQILEVETFIPLLLQNPQDGRNRLQRWIMIGDHHQLPPVVQNQAFQKYSNMEQSLFARFVRLGVPFVQLDRQGRARADIAQLYSWRYKDLGNLPHVQALPQFQAANAGFAFSYQLINVPDFNGQGETQPSPYFYQNLGEAEYACALYTYMRILGYPAEKISILTTYNGQAQLLRDVFDRRCSNNPLIGPPAKISTVDKYQGQQNDYIILSLVRTRNIGHLCSRPAKLLLVPNEPYPTTRKMNERAEGEPLMIEDTVHMTHFVHEFYLSNMQAMKEAYEMEMAAQIEEAKKRAPPKSAENEQEKLQKLREGGIAEAETTQDAKERAYAEAEKARLRKEAEESEEQRDIVFEDMDFEELEEHAKTKPKKPTQEQ</sequence>
<evidence type="ECO:0000259" key="7">
    <source>
        <dbReference type="Pfam" id="PF21144"/>
    </source>
</evidence>
<feature type="domain" description="RNA helicase aquarius beta-barrel" evidence="6">
    <location>
        <begin position="575"/>
        <end position="744"/>
    </location>
</feature>
<evidence type="ECO:0000259" key="4">
    <source>
        <dbReference type="Pfam" id="PF13087"/>
    </source>
</evidence>
<dbReference type="Gene3D" id="3.40.50.300">
    <property type="entry name" value="P-loop containing nucleotide triphosphate hydrolases"/>
    <property type="match status" value="2"/>
</dbReference>
<dbReference type="Proteomes" id="UP000218231">
    <property type="component" value="Unassembled WGS sequence"/>
</dbReference>
<name>A0A2A2LJ31_9BILA</name>
<dbReference type="GO" id="GO:0004386">
    <property type="term" value="F:helicase activity"/>
    <property type="evidence" value="ECO:0007669"/>
    <property type="project" value="InterPro"/>
</dbReference>
<dbReference type="PANTHER" id="PTHR10887">
    <property type="entry name" value="DNA2/NAM7 HELICASE FAMILY"/>
    <property type="match status" value="1"/>
</dbReference>
<feature type="compositionally biased region" description="Basic and acidic residues" evidence="2">
    <location>
        <begin position="1429"/>
        <end position="1443"/>
    </location>
</feature>
<feature type="region of interest" description="Disordered" evidence="2">
    <location>
        <begin position="1419"/>
        <end position="1504"/>
    </location>
</feature>
<dbReference type="CDD" id="cd17935">
    <property type="entry name" value="EEXXQc_AQR"/>
    <property type="match status" value="1"/>
</dbReference>
<dbReference type="Pfam" id="PF21143">
    <property type="entry name" value="Aquarius_N_2nd"/>
    <property type="match status" value="1"/>
</dbReference>
<feature type="compositionally biased region" description="Basic and acidic residues" evidence="2">
    <location>
        <begin position="1451"/>
        <end position="1480"/>
    </location>
</feature>
<feature type="domain" description="RNA helicase aquarius insertion" evidence="7">
    <location>
        <begin position="797"/>
        <end position="864"/>
    </location>
</feature>
<keyword evidence="1" id="KW-0507">mRNA processing</keyword>
<keyword evidence="1" id="KW-0508">mRNA splicing</keyword>
<dbReference type="InterPro" id="IPR048966">
    <property type="entry name" value="Aquarius_b-barrel"/>
</dbReference>
<organism evidence="8 9">
    <name type="scientific">Diploscapter pachys</name>
    <dbReference type="NCBI Taxonomy" id="2018661"/>
    <lineage>
        <taxon>Eukaryota</taxon>
        <taxon>Metazoa</taxon>
        <taxon>Ecdysozoa</taxon>
        <taxon>Nematoda</taxon>
        <taxon>Chromadorea</taxon>
        <taxon>Rhabditida</taxon>
        <taxon>Rhabditina</taxon>
        <taxon>Rhabditomorpha</taxon>
        <taxon>Rhabditoidea</taxon>
        <taxon>Rhabditidae</taxon>
        <taxon>Diploscapter</taxon>
    </lineage>
</organism>
<protein>
    <recommendedName>
        <fullName evidence="10">Intron-binding protein aquarius</fullName>
    </recommendedName>
</protein>
<dbReference type="InterPro" id="IPR041677">
    <property type="entry name" value="DNA2/NAM7_AAA_11"/>
</dbReference>
<dbReference type="InterPro" id="IPR026300">
    <property type="entry name" value="CWF11_fam"/>
</dbReference>
<feature type="compositionally biased region" description="Basic residues" evidence="2">
    <location>
        <begin position="1495"/>
        <end position="1504"/>
    </location>
</feature>